<reference evidence="8" key="1">
    <citation type="journal article" date="2012" name="Appl. Microbiol. Biotechnol.">
        <title>The complete genome sequence of Pantoea ananatis AJ13355, an organism with great biotechnological potential.</title>
        <authorList>
            <person name="Hara Y."/>
            <person name="Kadotani N."/>
            <person name="Izui H."/>
            <person name="Katashkina J.I."/>
            <person name="Kuvaeva T.M."/>
            <person name="Andreeva I.G."/>
            <person name="Golubeva L.I."/>
            <person name="Malko D.B."/>
            <person name="Makeev V.J."/>
            <person name="Mashko S.V."/>
            <person name="Kozlov Y.I."/>
        </authorList>
    </citation>
    <scope>NUCLEOTIDE SEQUENCE [LARGE SCALE GENOMIC DNA]</scope>
    <source>
        <strain evidence="8">AJ13355</strain>
    </source>
</reference>
<dbReference type="EMBL" id="AP012032">
    <property type="protein sequence ID" value="BAK11027.1"/>
    <property type="molecule type" value="Genomic_DNA"/>
</dbReference>
<evidence type="ECO:0000256" key="4">
    <source>
        <dbReference type="ARBA" id="ARBA00023263"/>
    </source>
</evidence>
<comment type="similarity">
    <text evidence="2">Belongs to the fimbrial protein family.</text>
</comment>
<feature type="chain" id="PRO_5002614189" evidence="5">
    <location>
        <begin position="23"/>
        <end position="185"/>
    </location>
</feature>
<feature type="signal peptide" evidence="5">
    <location>
        <begin position="1"/>
        <end position="22"/>
    </location>
</feature>
<dbReference type="InterPro" id="IPR036937">
    <property type="entry name" value="Adhesion_dom_fimbrial_sf"/>
</dbReference>
<sequence length="185" mass="18277">MKHALIPALLLGPALAVLNASAVSSTPVVVNGGSIHFSGQVVNAACSVNASSADMTVQMGQVRTVTLGSAGATGSSVPFSIILDNCDTSVSTNVSVAFSGTTVSGSPTILALGGSSNSSASNLGVQILDRTGAAVTFDGATWSAQNVLHDGRNYIPFVARYIGVGSGGAVAGDAAADANFSVQYQ</sequence>
<evidence type="ECO:0000256" key="5">
    <source>
        <dbReference type="SAM" id="SignalP"/>
    </source>
</evidence>
<dbReference type="Pfam" id="PF00419">
    <property type="entry name" value="Fimbrial"/>
    <property type="match status" value="1"/>
</dbReference>
<organism evidence="7 8">
    <name type="scientific">Pantoea ananatis (strain AJ13355)</name>
    <dbReference type="NCBI Taxonomy" id="932677"/>
    <lineage>
        <taxon>Bacteria</taxon>
        <taxon>Pseudomonadati</taxon>
        <taxon>Pseudomonadota</taxon>
        <taxon>Gammaproteobacteria</taxon>
        <taxon>Enterobacterales</taxon>
        <taxon>Erwiniaceae</taxon>
        <taxon>Pantoea</taxon>
    </lineage>
</organism>
<evidence type="ECO:0000256" key="2">
    <source>
        <dbReference type="ARBA" id="ARBA00006671"/>
    </source>
</evidence>
<comment type="subcellular location">
    <subcellularLocation>
        <location evidence="1">Fimbrium</location>
    </subcellularLocation>
</comment>
<evidence type="ECO:0000259" key="6">
    <source>
        <dbReference type="Pfam" id="PF00419"/>
    </source>
</evidence>
<dbReference type="GO" id="GO:0043709">
    <property type="term" value="P:cell adhesion involved in single-species biofilm formation"/>
    <property type="evidence" value="ECO:0007669"/>
    <property type="project" value="TreeGrafter"/>
</dbReference>
<dbReference type="Proteomes" id="UP000006690">
    <property type="component" value="Chromosome"/>
</dbReference>
<name>A0A0H3L2L6_PANAA</name>
<accession>A0A0H3L2L6</accession>
<evidence type="ECO:0000313" key="8">
    <source>
        <dbReference type="Proteomes" id="UP000006690"/>
    </source>
</evidence>
<evidence type="ECO:0000256" key="1">
    <source>
        <dbReference type="ARBA" id="ARBA00004561"/>
    </source>
</evidence>
<evidence type="ECO:0000256" key="3">
    <source>
        <dbReference type="ARBA" id="ARBA00022729"/>
    </source>
</evidence>
<protein>
    <submittedName>
        <fullName evidence="7">Major type 1 subunit fimbrin (Pilin) FimA</fullName>
    </submittedName>
</protein>
<dbReference type="Gene3D" id="2.60.40.1090">
    <property type="entry name" value="Fimbrial-type adhesion domain"/>
    <property type="match status" value="1"/>
</dbReference>
<dbReference type="InterPro" id="IPR008966">
    <property type="entry name" value="Adhesion_dom_sf"/>
</dbReference>
<dbReference type="InterPro" id="IPR050263">
    <property type="entry name" value="Bact_Fimbrial_Adh_Pro"/>
</dbReference>
<dbReference type="HOGENOM" id="CLU_088965_0_0_6"/>
<evidence type="ECO:0000313" key="7">
    <source>
        <dbReference type="EMBL" id="BAK11027.1"/>
    </source>
</evidence>
<dbReference type="InterPro" id="IPR000259">
    <property type="entry name" value="Adhesion_dom_fimbrial"/>
</dbReference>
<gene>
    <name evidence="7" type="primary">fimA</name>
    <name evidence="7" type="ordered locus">PAJ_0947</name>
</gene>
<dbReference type="PANTHER" id="PTHR33420:SF12">
    <property type="entry name" value="FIMBRIN-LIKE PROTEIN FIMI-RELATED"/>
    <property type="match status" value="1"/>
</dbReference>
<dbReference type="OrthoDB" id="8586454at2"/>
<dbReference type="RefSeq" id="WP_014593525.1">
    <property type="nucleotide sequence ID" value="NC_017531.2"/>
</dbReference>
<dbReference type="GO" id="GO:0009289">
    <property type="term" value="C:pilus"/>
    <property type="evidence" value="ECO:0007669"/>
    <property type="project" value="UniProtKB-SubCell"/>
</dbReference>
<proteinExistence type="inferred from homology"/>
<dbReference type="NCBIfam" id="NF011741">
    <property type="entry name" value="PRK15194.1"/>
    <property type="match status" value="1"/>
</dbReference>
<dbReference type="PANTHER" id="PTHR33420">
    <property type="entry name" value="FIMBRIAL SUBUNIT ELFA-RELATED"/>
    <property type="match status" value="1"/>
</dbReference>
<dbReference type="AlphaFoldDB" id="A0A0H3L2L6"/>
<feature type="domain" description="Fimbrial-type adhesion" evidence="6">
    <location>
        <begin position="35"/>
        <end position="185"/>
    </location>
</feature>
<dbReference type="KEGG" id="paj:PAJ_0947"/>
<dbReference type="PATRIC" id="fig|932677.3.peg.1084"/>
<keyword evidence="3 5" id="KW-0732">Signal</keyword>
<keyword evidence="4" id="KW-0281">Fimbrium</keyword>
<dbReference type="eggNOG" id="COG3539">
    <property type="taxonomic scope" value="Bacteria"/>
</dbReference>
<dbReference type="SUPFAM" id="SSF49401">
    <property type="entry name" value="Bacterial adhesins"/>
    <property type="match status" value="1"/>
</dbReference>